<comment type="function">
    <text evidence="8">Catalyzes the transfer of a geranylgeranyl moiety from geranylgeranyl diphosphate to both cysteines of proteins with the C-terminal sequence -XXCC, -XCXC and -CCXX.</text>
</comment>
<dbReference type="VEuPathDB" id="AmoebaDB:EHI7A_102130"/>
<comment type="catalytic activity">
    <reaction evidence="7 8">
        <text>geranylgeranyl diphosphate + L-cysteinyl-[protein] = S-geranylgeranyl-L-cysteinyl-[protein] + diphosphate</text>
        <dbReference type="Rhea" id="RHEA:21240"/>
        <dbReference type="Rhea" id="RHEA-COMP:10131"/>
        <dbReference type="Rhea" id="RHEA-COMP:11537"/>
        <dbReference type="ChEBI" id="CHEBI:29950"/>
        <dbReference type="ChEBI" id="CHEBI:33019"/>
        <dbReference type="ChEBI" id="CHEBI:57533"/>
        <dbReference type="ChEBI" id="CHEBI:86021"/>
        <dbReference type="EC" id="2.5.1.60"/>
    </reaction>
</comment>
<evidence type="ECO:0000256" key="3">
    <source>
        <dbReference type="ARBA" id="ARBA00022679"/>
    </source>
</evidence>
<dbReference type="EC" id="2.5.1.60" evidence="8"/>
<evidence type="ECO:0000256" key="1">
    <source>
        <dbReference type="ARBA" id="ARBA00010497"/>
    </source>
</evidence>
<organism evidence="10">
    <name type="scientific">Entamoeba histolytica</name>
    <dbReference type="NCBI Taxonomy" id="5759"/>
    <lineage>
        <taxon>Eukaryota</taxon>
        <taxon>Amoebozoa</taxon>
        <taxon>Evosea</taxon>
        <taxon>Archamoebae</taxon>
        <taxon>Mastigamoebida</taxon>
        <taxon>Entamoebidae</taxon>
        <taxon>Entamoeba</taxon>
    </lineage>
</organism>
<feature type="domain" description="Prenyltransferase alpha-alpha toroid" evidence="9">
    <location>
        <begin position="6"/>
        <end position="303"/>
    </location>
</feature>
<evidence type="ECO:0000256" key="5">
    <source>
        <dbReference type="ARBA" id="ARBA00022737"/>
    </source>
</evidence>
<keyword evidence="4 8" id="KW-0479">Metal-binding</keyword>
<evidence type="ECO:0000256" key="8">
    <source>
        <dbReference type="RuleBase" id="RU365076"/>
    </source>
</evidence>
<dbReference type="InterPro" id="IPR008930">
    <property type="entry name" value="Terpenoid_cyclase/PrenylTrfase"/>
</dbReference>
<evidence type="ECO:0000313" key="10">
    <source>
        <dbReference type="EMBL" id="BAN38230.1"/>
    </source>
</evidence>
<dbReference type="EMBL" id="AK419564">
    <property type="protein sequence ID" value="BAN38230.1"/>
    <property type="molecule type" value="mRNA"/>
</dbReference>
<dbReference type="PANTHER" id="PTHR11774">
    <property type="entry name" value="GERANYLGERANYL TRANSFERASE TYPE BETA SUBUNIT"/>
    <property type="match status" value="1"/>
</dbReference>
<evidence type="ECO:0000256" key="2">
    <source>
        <dbReference type="ARBA" id="ARBA00022602"/>
    </source>
</evidence>
<evidence type="ECO:0000256" key="4">
    <source>
        <dbReference type="ARBA" id="ARBA00022723"/>
    </source>
</evidence>
<keyword evidence="6 8" id="KW-0862">Zinc</keyword>
<dbReference type="AlphaFoldDB" id="A0A060N240"/>
<protein>
    <recommendedName>
        <fullName evidence="8">Geranylgeranyl transferase type-2 subunit beta</fullName>
        <ecNumber evidence="8">2.5.1.60</ecNumber>
    </recommendedName>
</protein>
<dbReference type="InterPro" id="IPR001330">
    <property type="entry name" value="Prenyltrans"/>
</dbReference>
<dbReference type="GO" id="GO:0004663">
    <property type="term" value="F:Rab geranylgeranyltransferase activity"/>
    <property type="evidence" value="ECO:0007669"/>
    <property type="project" value="UniProtKB-UniRule"/>
</dbReference>
<dbReference type="Gene3D" id="1.50.10.20">
    <property type="match status" value="1"/>
</dbReference>
<dbReference type="InterPro" id="IPR026873">
    <property type="entry name" value="Ptb1"/>
</dbReference>
<keyword evidence="5" id="KW-0677">Repeat</keyword>
<evidence type="ECO:0000256" key="7">
    <source>
        <dbReference type="ARBA" id="ARBA00047658"/>
    </source>
</evidence>
<comment type="cofactor">
    <cofactor evidence="8">
        <name>Zn(2+)</name>
        <dbReference type="ChEBI" id="CHEBI:29105"/>
    </cofactor>
    <text evidence="8">Binds 1 zinc ion per subunit.</text>
</comment>
<reference evidence="10" key="1">
    <citation type="submission" date="2012-06" db="EMBL/GenBank/DDBJ databases">
        <title>Short 5' UTR of Entamoeba genes.</title>
        <authorList>
            <person name="Hiranuka K."/>
            <person name="Kumagai M."/>
            <person name="Wakaguri H."/>
            <person name="Suzuki Y."/>
            <person name="Sugano S."/>
            <person name="Watanabe J."/>
            <person name="Makioka A."/>
        </authorList>
    </citation>
    <scope>NUCLEOTIDE SEQUENCE</scope>
    <source>
        <strain evidence="10">HM-1:IMSS</strain>
    </source>
</reference>
<dbReference type="InterPro" id="IPR045089">
    <property type="entry name" value="PGGT1B-like"/>
</dbReference>
<evidence type="ECO:0000259" key="9">
    <source>
        <dbReference type="Pfam" id="PF00432"/>
    </source>
</evidence>
<dbReference type="SUPFAM" id="SSF48239">
    <property type="entry name" value="Terpenoid cyclases/Protein prenyltransferases"/>
    <property type="match status" value="1"/>
</dbReference>
<dbReference type="GO" id="GO:0046872">
    <property type="term" value="F:metal ion binding"/>
    <property type="evidence" value="ECO:0007669"/>
    <property type="project" value="UniProtKB-KW"/>
</dbReference>
<dbReference type="FunFam" id="1.50.10.20:FF:000028">
    <property type="entry name" value="Geranylgeranyl transferase type-2 subunit beta"/>
    <property type="match status" value="1"/>
</dbReference>
<dbReference type="PANTHER" id="PTHR11774:SF11">
    <property type="entry name" value="GERANYLGERANYL TRANSFERASE TYPE-2 SUBUNIT BETA"/>
    <property type="match status" value="1"/>
</dbReference>
<dbReference type="Pfam" id="PF00432">
    <property type="entry name" value="Prenyltrans"/>
    <property type="match status" value="1"/>
</dbReference>
<comment type="similarity">
    <text evidence="1 8">Belongs to the protein prenyltransferase subunit beta family.</text>
</comment>
<keyword evidence="3 8" id="KW-0808">Transferase</keyword>
<dbReference type="VEuPathDB" id="AmoebaDB:EHI5A_148780"/>
<dbReference type="CDD" id="cd02894">
    <property type="entry name" value="GGTase-II"/>
    <property type="match status" value="1"/>
</dbReference>
<name>A0A060N240_ENTHI</name>
<accession>A0A060N240</accession>
<proteinExistence type="evidence at transcript level"/>
<dbReference type="GO" id="GO:0005968">
    <property type="term" value="C:Rab-protein geranylgeranyltransferase complex"/>
    <property type="evidence" value="ECO:0007669"/>
    <property type="project" value="UniProtKB-UniRule"/>
</dbReference>
<dbReference type="VEuPathDB" id="AmoebaDB:EHI8A_108870"/>
<keyword evidence="2 8" id="KW-0637">Prenyltransferase</keyword>
<dbReference type="VEuPathDB" id="AmoebaDB:EHI_025110"/>
<dbReference type="VEuPathDB" id="AmoebaDB:KM1_176020"/>
<sequence length="315" mass="35529">MTFIPQKHIEFLRNKEMENENDIESITSSHLKICGIYWGITTLHLLNKVTDEDKERLTQFCMKCFDEKTGGFGGNIGYDGHIYNTLSAIQVLCILGKRSLIPVEQVANFIKSCQREDGSFVADHWGESDNRFVYCAVLALTLIGKLDVINTEAAVNYLMKCMNFDGAFGCIPGAESHAGQTFTVVACLALLNRLDVLDKEKLAWWLCERQTVTGGLNGRPEKLPDVCYSWWVLTSLIILGKVDWIDKDALEKFILQAQDMEDGGIADRPGDCADIYHTYFGIAGLSLMRKYTDIIGEIDPRFAMPKDVLEFYHLI</sequence>
<evidence type="ECO:0000256" key="6">
    <source>
        <dbReference type="ARBA" id="ARBA00022833"/>
    </source>
</evidence>